<evidence type="ECO:0000256" key="1">
    <source>
        <dbReference type="SAM" id="SignalP"/>
    </source>
</evidence>
<dbReference type="Gramene" id="OPUNC02G23090.1">
    <property type="protein sequence ID" value="OPUNC02G23090.1"/>
    <property type="gene ID" value="OPUNC02G23090"/>
</dbReference>
<dbReference type="AlphaFoldDB" id="A0A0E0K2S9"/>
<organism evidence="2">
    <name type="scientific">Oryza punctata</name>
    <name type="common">Red rice</name>
    <dbReference type="NCBI Taxonomy" id="4537"/>
    <lineage>
        <taxon>Eukaryota</taxon>
        <taxon>Viridiplantae</taxon>
        <taxon>Streptophyta</taxon>
        <taxon>Embryophyta</taxon>
        <taxon>Tracheophyta</taxon>
        <taxon>Spermatophyta</taxon>
        <taxon>Magnoliopsida</taxon>
        <taxon>Liliopsida</taxon>
        <taxon>Poales</taxon>
        <taxon>Poaceae</taxon>
        <taxon>BOP clade</taxon>
        <taxon>Oryzoideae</taxon>
        <taxon>Oryzeae</taxon>
        <taxon>Oryzinae</taxon>
        <taxon>Oryza</taxon>
    </lineage>
</organism>
<protein>
    <submittedName>
        <fullName evidence="2">Uncharacterized protein</fullName>
    </submittedName>
</protein>
<feature type="signal peptide" evidence="1">
    <location>
        <begin position="1"/>
        <end position="16"/>
    </location>
</feature>
<sequence length="111" mass="12997">MSEGKIIISFPIVALASFLCLNSSVYPSIKCLTTFEDVKRLEFFDWSNFIYEWLVKLCQKVSQVQQDMITIYSELDKVDNKNYGLMPLKDFSETCYAQHNSSSFRDNWIQL</sequence>
<reference evidence="2" key="1">
    <citation type="submission" date="2015-04" db="UniProtKB">
        <authorList>
            <consortium name="EnsemblPlants"/>
        </authorList>
    </citation>
    <scope>IDENTIFICATION</scope>
</reference>
<proteinExistence type="predicted"/>
<keyword evidence="3" id="KW-1185">Reference proteome</keyword>
<accession>A0A0E0K2S9</accession>
<evidence type="ECO:0000313" key="2">
    <source>
        <dbReference type="EnsemblPlants" id="OPUNC02G23090.1"/>
    </source>
</evidence>
<keyword evidence="1" id="KW-0732">Signal</keyword>
<evidence type="ECO:0000313" key="3">
    <source>
        <dbReference type="Proteomes" id="UP000026962"/>
    </source>
</evidence>
<dbReference type="HOGENOM" id="CLU_2162528_0_0_1"/>
<feature type="chain" id="PRO_5002364599" evidence="1">
    <location>
        <begin position="17"/>
        <end position="111"/>
    </location>
</feature>
<name>A0A0E0K2S9_ORYPU</name>
<reference evidence="2" key="2">
    <citation type="submission" date="2018-05" db="EMBL/GenBank/DDBJ databases">
        <title>OpunRS2 (Oryza punctata Reference Sequence Version 2).</title>
        <authorList>
            <person name="Zhang J."/>
            <person name="Kudrna D."/>
            <person name="Lee S."/>
            <person name="Talag J."/>
            <person name="Welchert J."/>
            <person name="Wing R.A."/>
        </authorList>
    </citation>
    <scope>NUCLEOTIDE SEQUENCE [LARGE SCALE GENOMIC DNA]</scope>
</reference>
<dbReference type="EnsemblPlants" id="OPUNC02G23090.1">
    <property type="protein sequence ID" value="OPUNC02G23090.1"/>
    <property type="gene ID" value="OPUNC02G23090"/>
</dbReference>
<dbReference type="Proteomes" id="UP000026962">
    <property type="component" value="Chromosome 2"/>
</dbReference>